<comment type="subcellular location">
    <subcellularLocation>
        <location evidence="7">Cell membrane</location>
        <topology evidence="7">Multi-pass membrane protein</topology>
    </subcellularLocation>
    <subcellularLocation>
        <location evidence="1">Membrane</location>
        <topology evidence="1">Multi-pass membrane protein</topology>
    </subcellularLocation>
</comment>
<evidence type="ECO:0000256" key="6">
    <source>
        <dbReference type="ARBA" id="ARBA00023180"/>
    </source>
</evidence>
<dbReference type="PANTHER" id="PTHR12385">
    <property type="entry name" value="CHOLINE TRANSPORTER-LIKE (SLC FAMILY 44)"/>
    <property type="match status" value="1"/>
</dbReference>
<feature type="region of interest" description="Disordered" evidence="8">
    <location>
        <begin position="1"/>
        <end position="34"/>
    </location>
</feature>
<protein>
    <recommendedName>
        <fullName evidence="7">Choline transporter-like protein</fullName>
    </recommendedName>
</protein>
<gene>
    <name evidence="9" type="ORF">HAKA00212_LOCUS20910</name>
</gene>
<keyword evidence="5 7" id="KW-0472">Membrane</keyword>
<evidence type="ECO:0000256" key="8">
    <source>
        <dbReference type="SAM" id="MobiDB-lite"/>
    </source>
</evidence>
<feature type="transmembrane region" description="Helical" evidence="7">
    <location>
        <begin position="514"/>
        <end position="535"/>
    </location>
</feature>
<feature type="compositionally biased region" description="Basic and acidic residues" evidence="8">
    <location>
        <begin position="9"/>
        <end position="31"/>
    </location>
</feature>
<keyword evidence="6" id="KW-0325">Glycoprotein</keyword>
<proteinExistence type="inferred from homology"/>
<keyword evidence="3 7" id="KW-0812">Transmembrane</keyword>
<accession>A0A6V2WBV2</accession>
<comment type="similarity">
    <text evidence="2 7">Belongs to the CTL (choline transporter-like) family.</text>
</comment>
<evidence type="ECO:0000256" key="2">
    <source>
        <dbReference type="ARBA" id="ARBA00007168"/>
    </source>
</evidence>
<organism evidence="9">
    <name type="scientific">Heterosigma akashiwo</name>
    <name type="common">Chromophytic alga</name>
    <name type="synonym">Heterosigma carterae</name>
    <dbReference type="NCBI Taxonomy" id="2829"/>
    <lineage>
        <taxon>Eukaryota</taxon>
        <taxon>Sar</taxon>
        <taxon>Stramenopiles</taxon>
        <taxon>Ochrophyta</taxon>
        <taxon>Raphidophyceae</taxon>
        <taxon>Chattonellales</taxon>
        <taxon>Chattonellaceae</taxon>
        <taxon>Heterosigma</taxon>
    </lineage>
</organism>
<feature type="transmembrane region" description="Helical" evidence="7">
    <location>
        <begin position="547"/>
        <end position="565"/>
    </location>
</feature>
<feature type="transmembrane region" description="Helical" evidence="7">
    <location>
        <begin position="262"/>
        <end position="281"/>
    </location>
</feature>
<reference evidence="9" key="1">
    <citation type="submission" date="2021-01" db="EMBL/GenBank/DDBJ databases">
        <authorList>
            <person name="Corre E."/>
            <person name="Pelletier E."/>
            <person name="Niang G."/>
            <person name="Scheremetjew M."/>
            <person name="Finn R."/>
            <person name="Kale V."/>
            <person name="Holt S."/>
            <person name="Cochrane G."/>
            <person name="Meng A."/>
            <person name="Brown T."/>
            <person name="Cohen L."/>
        </authorList>
    </citation>
    <scope>NUCLEOTIDE SEQUENCE</scope>
    <source>
        <strain evidence="9">CCMP3107</strain>
    </source>
</reference>
<dbReference type="AlphaFoldDB" id="A0A6V2WBV2"/>
<feature type="transmembrane region" description="Helical" evidence="7">
    <location>
        <begin position="189"/>
        <end position="208"/>
    </location>
</feature>
<feature type="transmembrane region" description="Helical" evidence="7">
    <location>
        <begin position="302"/>
        <end position="326"/>
    </location>
</feature>
<dbReference type="InterPro" id="IPR007603">
    <property type="entry name" value="Choline_transptr-like"/>
</dbReference>
<dbReference type="EMBL" id="HBIU01046571">
    <property type="protein sequence ID" value="CAE0642054.1"/>
    <property type="molecule type" value="Transcribed_RNA"/>
</dbReference>
<evidence type="ECO:0000313" key="9">
    <source>
        <dbReference type="EMBL" id="CAE0642054.1"/>
    </source>
</evidence>
<evidence type="ECO:0000256" key="1">
    <source>
        <dbReference type="ARBA" id="ARBA00004141"/>
    </source>
</evidence>
<name>A0A6V2WBV2_HETAK</name>
<evidence type="ECO:0000256" key="3">
    <source>
        <dbReference type="ARBA" id="ARBA00022692"/>
    </source>
</evidence>
<feature type="transmembrane region" description="Helical" evidence="7">
    <location>
        <begin position="43"/>
        <end position="61"/>
    </location>
</feature>
<dbReference type="GO" id="GO:0022857">
    <property type="term" value="F:transmembrane transporter activity"/>
    <property type="evidence" value="ECO:0007669"/>
    <property type="project" value="UniProtKB-UniRule"/>
</dbReference>
<comment type="function">
    <text evidence="7">Choline transporter.</text>
</comment>
<evidence type="ECO:0000256" key="4">
    <source>
        <dbReference type="ARBA" id="ARBA00022989"/>
    </source>
</evidence>
<sequence>MGNSQGSEEPQRTHDPSLGERLKAPAGRDEYEGPTANRKCTDVLFFIAIVATWVCMTIVGVDSIQNGDYAVLTNGIDYNGNICGTGNYSDYSKMYYVGYSGSGVCVSACPSTTDKSVLYACVDDSDIPSAYTTDSLKVAGGYCQYQYASYDILNRCIFQNSTLASLVSDTSQWSYAEDFVGDVWAAKDYVLGIGLGFAIALAIVYLALLRLPGFVVLMVWGSIWLVFLLLAALGGGLFYFGYTQSQAASSSYTSTEITCMEVFGGVFGALALVFVCVVLCLRDRITLAVDIMKEAAHAIMDMTLLLFFPLVKVVGFLLFLLPWLYYAVYTASLGSFSTYTTSSGYSVKSWSFSSDVEYRLWFLLFCFFWTTQFIIAVGQLVVAMSVGKWYFTHASGKHAGSSEVVKSMVATLWYHTGTAAFGSLIIAIIQLVRAFLAYVQKKTKAANNKFADALLCVLQCCLWCFEKCMKFLNKNAYIHTALFSDKFCHAAKEAFLLIARNIARVAAVSLVSQFIMIIAELFMTLGAATLCYFLLEIYMADQLTSLLYPTAMTAALAYCVSKIFVETLSMVISTILQCFIADEEMFNGHFAKGSLKEYIDKHHDDSKDSLRQNPVVN</sequence>
<dbReference type="GO" id="GO:0005886">
    <property type="term" value="C:plasma membrane"/>
    <property type="evidence" value="ECO:0007669"/>
    <property type="project" value="UniProtKB-SubCell"/>
</dbReference>
<dbReference type="Pfam" id="PF04515">
    <property type="entry name" value="Choline_transpo"/>
    <property type="match status" value="1"/>
</dbReference>
<evidence type="ECO:0000256" key="5">
    <source>
        <dbReference type="ARBA" id="ARBA00023136"/>
    </source>
</evidence>
<evidence type="ECO:0000256" key="7">
    <source>
        <dbReference type="RuleBase" id="RU368066"/>
    </source>
</evidence>
<feature type="transmembrane region" description="Helical" evidence="7">
    <location>
        <begin position="360"/>
        <end position="391"/>
    </location>
</feature>
<keyword evidence="4 7" id="KW-1133">Transmembrane helix</keyword>
<dbReference type="PANTHER" id="PTHR12385:SF14">
    <property type="entry name" value="CHOLINE TRANSPORTER-LIKE 2"/>
    <property type="match status" value="1"/>
</dbReference>
<feature type="transmembrane region" description="Helical" evidence="7">
    <location>
        <begin position="215"/>
        <end position="242"/>
    </location>
</feature>
<feature type="transmembrane region" description="Helical" evidence="7">
    <location>
        <begin position="412"/>
        <end position="436"/>
    </location>
</feature>